<proteinExistence type="predicted"/>
<dbReference type="EMBL" id="AP022614">
    <property type="protein sequence ID" value="BBZ45847.1"/>
    <property type="molecule type" value="Genomic_DNA"/>
</dbReference>
<keyword evidence="2" id="KW-1185">Reference proteome</keyword>
<sequence length="98" mass="9734">MQPLRVDTAAVRAMATRWGAAAGELSETVTPAEAGLSCQPSAAAVSAAHAEVAAFIASLAGRVGAHSARVGVADSGYLANEADAVDQMLVVAPRMSGV</sequence>
<dbReference type="OrthoDB" id="4751121at2"/>
<accession>A0A7I7YX35</accession>
<gene>
    <name evidence="1" type="ORF">MPRM_31280</name>
</gene>
<protein>
    <submittedName>
        <fullName evidence="1">Uncharacterized protein</fullName>
    </submittedName>
</protein>
<dbReference type="Proteomes" id="UP000467105">
    <property type="component" value="Chromosome"/>
</dbReference>
<dbReference type="AlphaFoldDB" id="A0A7I7YX35"/>
<evidence type="ECO:0000313" key="1">
    <source>
        <dbReference type="EMBL" id="BBZ45847.1"/>
    </source>
</evidence>
<dbReference type="RefSeq" id="WP_085271914.1">
    <property type="nucleotide sequence ID" value="NZ_AP022614.1"/>
</dbReference>
<organism evidence="1 2">
    <name type="scientific">Mycobacterium parmense</name>
    <dbReference type="NCBI Taxonomy" id="185642"/>
    <lineage>
        <taxon>Bacteria</taxon>
        <taxon>Bacillati</taxon>
        <taxon>Actinomycetota</taxon>
        <taxon>Actinomycetes</taxon>
        <taxon>Mycobacteriales</taxon>
        <taxon>Mycobacteriaceae</taxon>
        <taxon>Mycobacterium</taxon>
        <taxon>Mycobacterium simiae complex</taxon>
    </lineage>
</organism>
<reference evidence="1 2" key="1">
    <citation type="journal article" date="2019" name="Emerg. Microbes Infect.">
        <title>Comprehensive subspecies identification of 175 nontuberculous mycobacteria species based on 7547 genomic profiles.</title>
        <authorList>
            <person name="Matsumoto Y."/>
            <person name="Kinjo T."/>
            <person name="Motooka D."/>
            <person name="Nabeya D."/>
            <person name="Jung N."/>
            <person name="Uechi K."/>
            <person name="Horii T."/>
            <person name="Iida T."/>
            <person name="Fujita J."/>
            <person name="Nakamura S."/>
        </authorList>
    </citation>
    <scope>NUCLEOTIDE SEQUENCE [LARGE SCALE GENOMIC DNA]</scope>
    <source>
        <strain evidence="1 2">JCM 14742</strain>
    </source>
</reference>
<evidence type="ECO:0000313" key="2">
    <source>
        <dbReference type="Proteomes" id="UP000467105"/>
    </source>
</evidence>
<name>A0A7I7YX35_9MYCO</name>